<name>A0A0E9V524_ANGAN</name>
<organism evidence="1">
    <name type="scientific">Anguilla anguilla</name>
    <name type="common">European freshwater eel</name>
    <name type="synonym">Muraena anguilla</name>
    <dbReference type="NCBI Taxonomy" id="7936"/>
    <lineage>
        <taxon>Eukaryota</taxon>
        <taxon>Metazoa</taxon>
        <taxon>Chordata</taxon>
        <taxon>Craniata</taxon>
        <taxon>Vertebrata</taxon>
        <taxon>Euteleostomi</taxon>
        <taxon>Actinopterygii</taxon>
        <taxon>Neopterygii</taxon>
        <taxon>Teleostei</taxon>
        <taxon>Anguilliformes</taxon>
        <taxon>Anguillidae</taxon>
        <taxon>Anguilla</taxon>
    </lineage>
</organism>
<protein>
    <submittedName>
        <fullName evidence="1">Uncharacterized protein</fullName>
    </submittedName>
</protein>
<sequence>MIFIRFHHFAWHPSSIVVCIFHSNLFCRMVVRYPS</sequence>
<dbReference type="AlphaFoldDB" id="A0A0E9V524"/>
<reference evidence="1" key="2">
    <citation type="journal article" date="2015" name="Fish Shellfish Immunol.">
        <title>Early steps in the European eel (Anguilla anguilla)-Vibrio vulnificus interaction in the gills: Role of the RtxA13 toxin.</title>
        <authorList>
            <person name="Callol A."/>
            <person name="Pajuelo D."/>
            <person name="Ebbesson L."/>
            <person name="Teles M."/>
            <person name="MacKenzie S."/>
            <person name="Amaro C."/>
        </authorList>
    </citation>
    <scope>NUCLEOTIDE SEQUENCE</scope>
</reference>
<dbReference type="EMBL" id="GBXM01035430">
    <property type="protein sequence ID" value="JAH73147.1"/>
    <property type="molecule type" value="Transcribed_RNA"/>
</dbReference>
<proteinExistence type="predicted"/>
<accession>A0A0E9V524</accession>
<reference evidence="1" key="1">
    <citation type="submission" date="2014-11" db="EMBL/GenBank/DDBJ databases">
        <authorList>
            <person name="Amaro Gonzalez C."/>
        </authorList>
    </citation>
    <scope>NUCLEOTIDE SEQUENCE</scope>
</reference>
<evidence type="ECO:0000313" key="1">
    <source>
        <dbReference type="EMBL" id="JAH73147.1"/>
    </source>
</evidence>